<evidence type="ECO:0000256" key="3">
    <source>
        <dbReference type="SAM" id="Coils"/>
    </source>
</evidence>
<sequence length="486" mass="53389">MSFKGFQKAVARAPQTLRQKFNMGEQTKDPVYEDAESRFKELEGQTRKLNTESKRYHKAVDDMLEHQIGFAKAIKEIYKPITGLSQVDSAEAPEGNPEGIEACEQYGELMSELKDTLKPDLDLIDTKIVQPAQELLKIIQAIRKMSTKRAHKQLDLDRFQNTLKKYQEKRDKASKKDETKALKYEEKIYKAENDLAIAQQEYDYYNEMMKNELPVLFKMQGEFIQPLFVSLYYMQLNVFYTLSSRMEEMKIPYFDLSSDILEAFQRKRGNIEEQADAISITHFKLSYSRSKLDATKKRLAAEHGSPYGNPADASPAAGAPPAYGAQTITPAYGQAAAQTSAYGQGSATSAYGQPPAYGQQTAYQVPQAVQTPPSSTAGNYGYPADVKNPAGPGAVPAAAAVAPAYTAAAPTPVYQGVATPPASSTAGGQQVCTALYDYAAQAAGDLSFKAGDRITILERTADQNGWWTGSLNGATGVFPGNYVQLN</sequence>
<proteinExistence type="predicted"/>
<dbReference type="SUPFAM" id="SSF103657">
    <property type="entry name" value="BAR/IMD domain-like"/>
    <property type="match status" value="1"/>
</dbReference>
<dbReference type="PROSITE" id="PS51021">
    <property type="entry name" value="BAR"/>
    <property type="match status" value="1"/>
</dbReference>
<dbReference type="GO" id="GO:0008289">
    <property type="term" value="F:lipid binding"/>
    <property type="evidence" value="ECO:0007669"/>
    <property type="project" value="TreeGrafter"/>
</dbReference>
<dbReference type="GO" id="GO:0031097">
    <property type="term" value="C:medial cortex"/>
    <property type="evidence" value="ECO:0007669"/>
    <property type="project" value="TreeGrafter"/>
</dbReference>
<dbReference type="SMART" id="SM00326">
    <property type="entry name" value="SH3"/>
    <property type="match status" value="1"/>
</dbReference>
<dbReference type="InterPro" id="IPR004148">
    <property type="entry name" value="BAR_dom"/>
</dbReference>
<dbReference type="EMBL" id="JABCYN010000034">
    <property type="protein sequence ID" value="KAF6008819.1"/>
    <property type="molecule type" value="Genomic_DNA"/>
</dbReference>
<dbReference type="InterPro" id="IPR046982">
    <property type="entry name" value="BIN3/RVS161-like"/>
</dbReference>
<dbReference type="Gene3D" id="2.30.30.40">
    <property type="entry name" value="SH3 Domains"/>
    <property type="match status" value="1"/>
</dbReference>
<dbReference type="FunFam" id="1.20.1270.60:FF:000048">
    <property type="entry name" value="BAR adaptor protein RVS167"/>
    <property type="match status" value="1"/>
</dbReference>
<dbReference type="RefSeq" id="XP_041138132.1">
    <property type="nucleotide sequence ID" value="XM_041279918.1"/>
</dbReference>
<evidence type="ECO:0000256" key="2">
    <source>
        <dbReference type="PROSITE-ProRule" id="PRU00192"/>
    </source>
</evidence>
<dbReference type="Pfam" id="PF03114">
    <property type="entry name" value="BAR"/>
    <property type="match status" value="1"/>
</dbReference>
<dbReference type="GO" id="GO:1990528">
    <property type="term" value="C:Rvs161p-Rvs167p complex"/>
    <property type="evidence" value="ECO:0007669"/>
    <property type="project" value="TreeGrafter"/>
</dbReference>
<dbReference type="Pfam" id="PF14604">
    <property type="entry name" value="SH3_9"/>
    <property type="match status" value="1"/>
</dbReference>
<dbReference type="CDD" id="cd07599">
    <property type="entry name" value="BAR_Rvs167p"/>
    <property type="match status" value="1"/>
</dbReference>
<dbReference type="EMBL" id="CP063136">
    <property type="protein sequence ID" value="QOU21639.1"/>
    <property type="molecule type" value="Genomic_DNA"/>
</dbReference>
<dbReference type="PANTHER" id="PTHR47174:SF1">
    <property type="entry name" value="REDUCED VIABILITY UPON STARVATION PROTEIN 167"/>
    <property type="match status" value="1"/>
</dbReference>
<evidence type="ECO:0000313" key="7">
    <source>
        <dbReference type="EMBL" id="QOU21639.1"/>
    </source>
</evidence>
<dbReference type="InterPro" id="IPR027267">
    <property type="entry name" value="AH/BAR_dom_sf"/>
</dbReference>
<dbReference type="OrthoDB" id="2159336at2759"/>
<reference evidence="7" key="2">
    <citation type="submission" date="2020-10" db="EMBL/GenBank/DDBJ databases">
        <authorList>
            <person name="Palmer J.M."/>
        </authorList>
    </citation>
    <scope>NUCLEOTIDE SEQUENCE</scope>
    <source>
        <strain evidence="7">UCD 2041</strain>
    </source>
</reference>
<dbReference type="KEGG" id="bbrx:BRETT_001364"/>
<dbReference type="GO" id="GO:0097320">
    <property type="term" value="P:plasma membrane tubulation"/>
    <property type="evidence" value="ECO:0007669"/>
    <property type="project" value="TreeGrafter"/>
</dbReference>
<dbReference type="GO" id="GO:0051666">
    <property type="term" value="P:actin cortical patch localization"/>
    <property type="evidence" value="ECO:0007669"/>
    <property type="project" value="InterPro"/>
</dbReference>
<reference evidence="6 8" key="1">
    <citation type="journal article" date="2020" name="Appl. Microbiol. Biotechnol.">
        <title>Targeted gene deletion in Brettanomyces bruxellensis with an expression-free CRISPR-Cas9 system.</title>
        <authorList>
            <person name="Varela C."/>
            <person name="Bartel C."/>
            <person name="Onetto C."/>
            <person name="Borneman A."/>
        </authorList>
    </citation>
    <scope>NUCLEOTIDE SEQUENCE [LARGE SCALE GENOMIC DNA]</scope>
    <source>
        <strain evidence="6 8">AWRI1613</strain>
    </source>
</reference>
<dbReference type="PRINTS" id="PR00452">
    <property type="entry name" value="SH3DOMAIN"/>
</dbReference>
<dbReference type="FunFam" id="2.30.30.40:FF:000100">
    <property type="entry name" value="SH3 domain-containing YSC84-like protein 1"/>
    <property type="match status" value="1"/>
</dbReference>
<feature type="domain" description="BAR" evidence="5">
    <location>
        <begin position="17"/>
        <end position="277"/>
    </location>
</feature>
<dbReference type="SMART" id="SM00721">
    <property type="entry name" value="BAR"/>
    <property type="match status" value="1"/>
</dbReference>
<feature type="coiled-coil region" evidence="3">
    <location>
        <begin position="149"/>
        <end position="201"/>
    </location>
</feature>
<keyword evidence="3" id="KW-0175">Coiled coil</keyword>
<name>A0A8H6BCH6_DEKBR</name>
<dbReference type="Proteomes" id="UP000663131">
    <property type="component" value="Chromosome 8"/>
</dbReference>
<dbReference type="PANTHER" id="PTHR47174">
    <property type="entry name" value="BRIDGING INTEGRATOR 3"/>
    <property type="match status" value="1"/>
</dbReference>
<evidence type="ECO:0000313" key="6">
    <source>
        <dbReference type="EMBL" id="KAF6008819.1"/>
    </source>
</evidence>
<dbReference type="GeneID" id="64573289"/>
<dbReference type="Gene3D" id="1.20.1270.60">
    <property type="entry name" value="Arfaptin homology (AH) domain/BAR domain"/>
    <property type="match status" value="1"/>
</dbReference>
<dbReference type="InterPro" id="IPR036028">
    <property type="entry name" value="SH3-like_dom_sf"/>
</dbReference>
<dbReference type="GO" id="GO:0006897">
    <property type="term" value="P:endocytosis"/>
    <property type="evidence" value="ECO:0007669"/>
    <property type="project" value="InterPro"/>
</dbReference>
<dbReference type="PROSITE" id="PS50002">
    <property type="entry name" value="SH3"/>
    <property type="match status" value="1"/>
</dbReference>
<evidence type="ECO:0000259" key="5">
    <source>
        <dbReference type="PROSITE" id="PS51021"/>
    </source>
</evidence>
<dbReference type="GO" id="GO:0043332">
    <property type="term" value="C:mating projection tip"/>
    <property type="evidence" value="ECO:0007669"/>
    <property type="project" value="TreeGrafter"/>
</dbReference>
<dbReference type="InterPro" id="IPR001452">
    <property type="entry name" value="SH3_domain"/>
</dbReference>
<accession>A0A8H6BCH6</accession>
<feature type="domain" description="SH3" evidence="4">
    <location>
        <begin position="427"/>
        <end position="486"/>
    </location>
</feature>
<reference evidence="7" key="3">
    <citation type="journal article" name="BMC Genomics">
        <title>New genome assemblies reveal patterns of domestication and adaptation across Brettanomyces (Dekkera) species.</title>
        <authorList>
            <person name="Roach M.J."/>
            <person name="Borneman A.R."/>
        </authorList>
    </citation>
    <scope>NUCLEOTIDE SEQUENCE</scope>
    <source>
        <strain evidence="7">UCD 2041</strain>
    </source>
</reference>
<keyword evidence="1 2" id="KW-0728">SH3 domain</keyword>
<evidence type="ECO:0000259" key="4">
    <source>
        <dbReference type="PROSITE" id="PS50002"/>
    </source>
</evidence>
<protein>
    <recommendedName>
        <fullName evidence="9">BAR domain-containing protein</fullName>
    </recommendedName>
</protein>
<dbReference type="GO" id="GO:0030479">
    <property type="term" value="C:actin cortical patch"/>
    <property type="evidence" value="ECO:0007669"/>
    <property type="project" value="TreeGrafter"/>
</dbReference>
<evidence type="ECO:0008006" key="9">
    <source>
        <dbReference type="Google" id="ProtNLM"/>
    </source>
</evidence>
<gene>
    <name evidence="7" type="ORF">BRETT_001364</name>
    <name evidence="6" type="ORF">HII12_004047</name>
</gene>
<organism evidence="6 8">
    <name type="scientific">Dekkera bruxellensis</name>
    <name type="common">Brettanomyces custersii</name>
    <dbReference type="NCBI Taxonomy" id="5007"/>
    <lineage>
        <taxon>Eukaryota</taxon>
        <taxon>Fungi</taxon>
        <taxon>Dikarya</taxon>
        <taxon>Ascomycota</taxon>
        <taxon>Saccharomycotina</taxon>
        <taxon>Pichiomycetes</taxon>
        <taxon>Pichiales</taxon>
        <taxon>Pichiaceae</taxon>
        <taxon>Brettanomyces</taxon>
    </lineage>
</organism>
<evidence type="ECO:0000313" key="8">
    <source>
        <dbReference type="Proteomes" id="UP000568158"/>
    </source>
</evidence>
<dbReference type="AlphaFoldDB" id="A0A8H6BCH6"/>
<dbReference type="Proteomes" id="UP000568158">
    <property type="component" value="Unassembled WGS sequence"/>
</dbReference>
<evidence type="ECO:0000256" key="1">
    <source>
        <dbReference type="ARBA" id="ARBA00022443"/>
    </source>
</evidence>
<dbReference type="SUPFAM" id="SSF50044">
    <property type="entry name" value="SH3-domain"/>
    <property type="match status" value="1"/>
</dbReference>